<accession>J7S6K0</accession>
<reference evidence="11 12" key="1">
    <citation type="journal article" date="2011" name="Proc. Natl. Acad. Sci. U.S.A.">
        <title>Evolutionary erosion of yeast sex chromosomes by mating-type switching accidents.</title>
        <authorList>
            <person name="Gordon J.L."/>
            <person name="Armisen D."/>
            <person name="Proux-Wera E."/>
            <person name="Oheigeartaigh S.S."/>
            <person name="Byrne K.P."/>
            <person name="Wolfe K.H."/>
        </authorList>
    </citation>
    <scope>NUCLEOTIDE SEQUENCE [LARGE SCALE GENOMIC DNA]</scope>
    <source>
        <strain evidence="12">ATCC MYA-139 / BCRC 22969 / CBS 8797 / CCRC 22969 / KCTC 17520 / NBRC 10181 / NCYC 3082</strain>
    </source>
</reference>
<dbReference type="InterPro" id="IPR018108">
    <property type="entry name" value="MCP_transmembrane"/>
</dbReference>
<dbReference type="OMA" id="TTVWKHE"/>
<evidence type="ECO:0000256" key="10">
    <source>
        <dbReference type="SAM" id="Phobius"/>
    </source>
</evidence>
<dbReference type="KEGG" id="kng:KNAG_0E01720"/>
<feature type="repeat" description="Solcar" evidence="8">
    <location>
        <begin position="5"/>
        <end position="95"/>
    </location>
</feature>
<keyword evidence="3 9" id="KW-0813">Transport</keyword>
<dbReference type="STRING" id="1071383.J7S6K0"/>
<comment type="subcellular location">
    <subcellularLocation>
        <location evidence="1">Membrane</location>
        <topology evidence="1">Multi-pass membrane protein</topology>
    </subcellularLocation>
</comment>
<dbReference type="PANTHER" id="PTHR45683">
    <property type="entry name" value="MITOCHONDRIAL NICOTINAMIDE ADENINE DINUCLEOTIDE TRANSPORTER 1-RELATED-RELATED"/>
    <property type="match status" value="1"/>
</dbReference>
<dbReference type="GO" id="GO:0015230">
    <property type="term" value="F:FAD transmembrane transporter activity"/>
    <property type="evidence" value="ECO:0007669"/>
    <property type="project" value="EnsemblFungi"/>
</dbReference>
<dbReference type="AlphaFoldDB" id="J7S6K0"/>
<evidence type="ECO:0000256" key="3">
    <source>
        <dbReference type="ARBA" id="ARBA00022448"/>
    </source>
</evidence>
<dbReference type="GO" id="GO:0005739">
    <property type="term" value="C:mitochondrion"/>
    <property type="evidence" value="ECO:0007669"/>
    <property type="project" value="EnsemblFungi"/>
</dbReference>
<keyword evidence="4 8" id="KW-0812">Transmembrane</keyword>
<dbReference type="GO" id="GO:0016020">
    <property type="term" value="C:membrane"/>
    <property type="evidence" value="ECO:0007669"/>
    <property type="project" value="UniProtKB-SubCell"/>
</dbReference>
<evidence type="ECO:0000256" key="5">
    <source>
        <dbReference type="ARBA" id="ARBA00022737"/>
    </source>
</evidence>
<evidence type="ECO:0000256" key="2">
    <source>
        <dbReference type="ARBA" id="ARBA00006375"/>
    </source>
</evidence>
<keyword evidence="7 8" id="KW-0472">Membrane</keyword>
<sequence length="288" mass="31218">MVELSPTGKEVVAGLSAGAVTSLAVHPLDLVKLRVQLRATKGARAGEYWAVLRGILGGEGALKFRQLYRGLPINLLGNSVAWALYFGIYGSLRDVVAPMVKSPSWAYLMAGGISGVATSVLTNPIWVVKTRIMAVDRVPGAPASDRSMGPAFLRLLREEGVPGLYRGMLPAVLGVGHGAVYFLFYDTLRERILRDRESKKLRNSETVLMTAVSKMVAVTAVYPLQLFKANQQSRAAVEGDYSLRSLVRKVVGNRGVRGLYTGLLANLVKAVPSTCITFCVYENLKYSL</sequence>
<dbReference type="HOGENOM" id="CLU_015166_6_4_1"/>
<dbReference type="eggNOG" id="KOG0764">
    <property type="taxonomic scope" value="Eukaryota"/>
</dbReference>
<feature type="repeat" description="Solcar" evidence="8">
    <location>
        <begin position="102"/>
        <end position="191"/>
    </location>
</feature>
<gene>
    <name evidence="11" type="primary">KNAG0E01720</name>
    <name evidence="11" type="ordered locus">KNAG_0E01720</name>
</gene>
<proteinExistence type="inferred from homology"/>
<feature type="transmembrane region" description="Helical" evidence="10">
    <location>
        <begin position="104"/>
        <end position="126"/>
    </location>
</feature>
<dbReference type="SUPFAM" id="SSF103506">
    <property type="entry name" value="Mitochondrial carrier"/>
    <property type="match status" value="1"/>
</dbReference>
<dbReference type="Gene3D" id="1.50.40.10">
    <property type="entry name" value="Mitochondrial carrier domain"/>
    <property type="match status" value="1"/>
</dbReference>
<evidence type="ECO:0000256" key="8">
    <source>
        <dbReference type="PROSITE-ProRule" id="PRU00282"/>
    </source>
</evidence>
<evidence type="ECO:0000313" key="11">
    <source>
        <dbReference type="EMBL" id="CCK70434.1"/>
    </source>
</evidence>
<comment type="similarity">
    <text evidence="2 9">Belongs to the mitochondrial carrier (TC 2.A.29) family.</text>
</comment>
<dbReference type="PROSITE" id="PS50920">
    <property type="entry name" value="SOLCAR"/>
    <property type="match status" value="3"/>
</dbReference>
<dbReference type="EMBL" id="HE978318">
    <property type="protein sequence ID" value="CCK70434.1"/>
    <property type="molecule type" value="Genomic_DNA"/>
</dbReference>
<dbReference type="GeneID" id="34526134"/>
<feature type="transmembrane region" description="Helical" evidence="10">
    <location>
        <begin position="71"/>
        <end position="92"/>
    </location>
</feature>
<evidence type="ECO:0000313" key="12">
    <source>
        <dbReference type="Proteomes" id="UP000006310"/>
    </source>
</evidence>
<evidence type="ECO:0000256" key="4">
    <source>
        <dbReference type="ARBA" id="ARBA00022692"/>
    </source>
</evidence>
<feature type="repeat" description="Solcar" evidence="8">
    <location>
        <begin position="205"/>
        <end position="287"/>
    </location>
</feature>
<dbReference type="InterPro" id="IPR023395">
    <property type="entry name" value="MCP_dom_sf"/>
</dbReference>
<keyword evidence="6 10" id="KW-1133">Transmembrane helix</keyword>
<name>J7S6K0_HUIN7</name>
<dbReference type="RefSeq" id="XP_022464680.1">
    <property type="nucleotide sequence ID" value="XM_022608156.1"/>
</dbReference>
<protein>
    <recommendedName>
        <fullName evidence="13">Mitochondrial thiamine pyrophosphate carrier 1</fullName>
    </recommendedName>
</protein>
<keyword evidence="12" id="KW-1185">Reference proteome</keyword>
<evidence type="ECO:0000256" key="1">
    <source>
        <dbReference type="ARBA" id="ARBA00004141"/>
    </source>
</evidence>
<dbReference type="Pfam" id="PF00153">
    <property type="entry name" value="Mito_carr"/>
    <property type="match status" value="3"/>
</dbReference>
<evidence type="ECO:0000256" key="9">
    <source>
        <dbReference type="RuleBase" id="RU000488"/>
    </source>
</evidence>
<organism evidence="11 12">
    <name type="scientific">Huiozyma naganishii (strain ATCC MYA-139 / BCRC 22969 / CBS 8797 / KCTC 17520 / NBRC 10181 / NCYC 3082 / Yp74L-3)</name>
    <name type="common">Yeast</name>
    <name type="synonym">Kazachstania naganishii</name>
    <dbReference type="NCBI Taxonomy" id="1071383"/>
    <lineage>
        <taxon>Eukaryota</taxon>
        <taxon>Fungi</taxon>
        <taxon>Dikarya</taxon>
        <taxon>Ascomycota</taxon>
        <taxon>Saccharomycotina</taxon>
        <taxon>Saccharomycetes</taxon>
        <taxon>Saccharomycetales</taxon>
        <taxon>Saccharomycetaceae</taxon>
        <taxon>Huiozyma</taxon>
    </lineage>
</organism>
<feature type="transmembrane region" description="Helical" evidence="10">
    <location>
        <begin position="164"/>
        <end position="185"/>
    </location>
</feature>
<keyword evidence="5" id="KW-0677">Repeat</keyword>
<dbReference type="InterPro" id="IPR044712">
    <property type="entry name" value="SLC25A32-like"/>
</dbReference>
<dbReference type="OrthoDB" id="428293at2759"/>
<evidence type="ECO:0000256" key="7">
    <source>
        <dbReference type="ARBA" id="ARBA00023136"/>
    </source>
</evidence>
<evidence type="ECO:0008006" key="13">
    <source>
        <dbReference type="Google" id="ProtNLM"/>
    </source>
</evidence>
<reference evidence="12" key="2">
    <citation type="submission" date="2012-08" db="EMBL/GenBank/DDBJ databases">
        <title>Genome sequence of Kazachstania naganishii.</title>
        <authorList>
            <person name="Gordon J.L."/>
            <person name="Armisen D."/>
            <person name="Proux-Wera E."/>
            <person name="OhEigeartaigh S.S."/>
            <person name="Byrne K.P."/>
            <person name="Wolfe K.H."/>
        </authorList>
    </citation>
    <scope>NUCLEOTIDE SEQUENCE [LARGE SCALE GENOMIC DNA]</scope>
    <source>
        <strain evidence="12">ATCC MYA-139 / BCRC 22969 / CBS 8797 / CCRC 22969 / KCTC 17520 / NBRC 10181 / NCYC 3082</strain>
    </source>
</reference>
<dbReference type="Proteomes" id="UP000006310">
    <property type="component" value="Chromosome 5"/>
</dbReference>
<evidence type="ECO:0000256" key="6">
    <source>
        <dbReference type="ARBA" id="ARBA00022989"/>
    </source>
</evidence>